<dbReference type="Gene3D" id="3.40.50.720">
    <property type="entry name" value="NAD(P)-binding Rossmann-like Domain"/>
    <property type="match status" value="1"/>
</dbReference>
<gene>
    <name evidence="1" type="ORF">OHU69_00855</name>
</gene>
<dbReference type="SUPFAM" id="SSF51735">
    <property type="entry name" value="NAD(P)-binding Rossmann-fold domains"/>
    <property type="match status" value="1"/>
</dbReference>
<dbReference type="GO" id="GO:0006021">
    <property type="term" value="P:inositol biosynthetic process"/>
    <property type="evidence" value="ECO:0007669"/>
    <property type="project" value="InterPro"/>
</dbReference>
<reference evidence="1" key="1">
    <citation type="submission" date="2022-10" db="EMBL/GenBank/DDBJ databases">
        <title>The complete genomes of actinobacterial strains from the NBC collection.</title>
        <authorList>
            <person name="Joergensen T.S."/>
            <person name="Alvarez Arevalo M."/>
            <person name="Sterndorff E.B."/>
            <person name="Faurdal D."/>
            <person name="Vuksanovic O."/>
            <person name="Mourched A.-S."/>
            <person name="Charusanti P."/>
            <person name="Shaw S."/>
            <person name="Blin K."/>
            <person name="Weber T."/>
        </authorList>
    </citation>
    <scope>NUCLEOTIDE SEQUENCE</scope>
    <source>
        <strain evidence="1">NBC_00119</strain>
    </source>
</reference>
<dbReference type="GO" id="GO:0008654">
    <property type="term" value="P:phospholipid biosynthetic process"/>
    <property type="evidence" value="ECO:0007669"/>
    <property type="project" value="InterPro"/>
</dbReference>
<protein>
    <submittedName>
        <fullName evidence="1">Inositol-3-phosphate synthase</fullName>
    </submittedName>
</protein>
<dbReference type="InterPro" id="IPR036291">
    <property type="entry name" value="NAD(P)-bd_dom_sf"/>
</dbReference>
<evidence type="ECO:0000313" key="1">
    <source>
        <dbReference type="EMBL" id="WTS09815.1"/>
    </source>
</evidence>
<name>A0AAU1TYI2_9ACTN</name>
<sequence>MPDQRSRTGIWLAGARGSVATTVVVGTAALRAELAGPAGCVTEQPGFPDAGLPALSDLVFGGHDVACPPLPKRAEQLVAAGVLPHGLPACVHDDLAAADAEIRHAPLPDRDMSQSDVVEAIRADIVAFRERHDLARVVVVNVSSTEPVLEAHPAHHSDEALKAAPRGWP</sequence>
<dbReference type="InterPro" id="IPR002587">
    <property type="entry name" value="Myo-inos-1-P_Synthase"/>
</dbReference>
<proteinExistence type="predicted"/>
<dbReference type="AlphaFoldDB" id="A0AAU1TYI2"/>
<dbReference type="EMBL" id="CP108195">
    <property type="protein sequence ID" value="WTS09815.1"/>
    <property type="molecule type" value="Genomic_DNA"/>
</dbReference>
<organism evidence="1">
    <name type="scientific">Streptomyces sp. NBC_00119</name>
    <dbReference type="NCBI Taxonomy" id="2975659"/>
    <lineage>
        <taxon>Bacteria</taxon>
        <taxon>Bacillati</taxon>
        <taxon>Actinomycetota</taxon>
        <taxon>Actinomycetes</taxon>
        <taxon>Kitasatosporales</taxon>
        <taxon>Streptomycetaceae</taxon>
        <taxon>Streptomyces</taxon>
    </lineage>
</organism>
<accession>A0AAU1TYI2</accession>
<dbReference type="GO" id="GO:0004512">
    <property type="term" value="F:inositol-3-phosphate synthase activity"/>
    <property type="evidence" value="ECO:0007669"/>
    <property type="project" value="InterPro"/>
</dbReference>
<dbReference type="Pfam" id="PF07994">
    <property type="entry name" value="NAD_binding_5"/>
    <property type="match status" value="1"/>
</dbReference>